<comment type="caution">
    <text evidence="2">The sequence shown here is derived from an EMBL/GenBank/DDBJ whole genome shotgun (WGS) entry which is preliminary data.</text>
</comment>
<name>A0AAN9J8W4_CLITE</name>
<accession>A0AAN9J8W4</accession>
<dbReference type="AlphaFoldDB" id="A0AAN9J8W4"/>
<evidence type="ECO:0000313" key="3">
    <source>
        <dbReference type="Proteomes" id="UP001359559"/>
    </source>
</evidence>
<protein>
    <submittedName>
        <fullName evidence="2">Uncharacterized protein</fullName>
    </submittedName>
</protein>
<gene>
    <name evidence="2" type="ORF">RJT34_16691</name>
</gene>
<dbReference type="Proteomes" id="UP001359559">
    <property type="component" value="Unassembled WGS sequence"/>
</dbReference>
<sequence length="79" mass="9353">MVRERENSAGGAKREAHKRVNRVSTWEEKPSVWAWIRYLQRPDAWSTEQGAKHPVMRGKFWVRQPAYQRQSGMVTRKGE</sequence>
<evidence type="ECO:0000313" key="2">
    <source>
        <dbReference type="EMBL" id="KAK7293816.1"/>
    </source>
</evidence>
<feature type="region of interest" description="Disordered" evidence="1">
    <location>
        <begin position="1"/>
        <end position="21"/>
    </location>
</feature>
<evidence type="ECO:0000256" key="1">
    <source>
        <dbReference type="SAM" id="MobiDB-lite"/>
    </source>
</evidence>
<keyword evidence="3" id="KW-1185">Reference proteome</keyword>
<dbReference type="EMBL" id="JAYKXN010000004">
    <property type="protein sequence ID" value="KAK7293816.1"/>
    <property type="molecule type" value="Genomic_DNA"/>
</dbReference>
<reference evidence="2 3" key="1">
    <citation type="submission" date="2024-01" db="EMBL/GenBank/DDBJ databases">
        <title>The genomes of 5 underutilized Papilionoideae crops provide insights into root nodulation and disease resistance.</title>
        <authorList>
            <person name="Yuan L."/>
        </authorList>
    </citation>
    <scope>NUCLEOTIDE SEQUENCE [LARGE SCALE GENOMIC DNA]</scope>
    <source>
        <strain evidence="2">LY-2023</strain>
        <tissue evidence="2">Leaf</tissue>
    </source>
</reference>
<organism evidence="2 3">
    <name type="scientific">Clitoria ternatea</name>
    <name type="common">Butterfly pea</name>
    <dbReference type="NCBI Taxonomy" id="43366"/>
    <lineage>
        <taxon>Eukaryota</taxon>
        <taxon>Viridiplantae</taxon>
        <taxon>Streptophyta</taxon>
        <taxon>Embryophyta</taxon>
        <taxon>Tracheophyta</taxon>
        <taxon>Spermatophyta</taxon>
        <taxon>Magnoliopsida</taxon>
        <taxon>eudicotyledons</taxon>
        <taxon>Gunneridae</taxon>
        <taxon>Pentapetalae</taxon>
        <taxon>rosids</taxon>
        <taxon>fabids</taxon>
        <taxon>Fabales</taxon>
        <taxon>Fabaceae</taxon>
        <taxon>Papilionoideae</taxon>
        <taxon>50 kb inversion clade</taxon>
        <taxon>NPAAA clade</taxon>
        <taxon>indigoferoid/millettioid clade</taxon>
        <taxon>Phaseoleae</taxon>
        <taxon>Clitoria</taxon>
    </lineage>
</organism>
<proteinExistence type="predicted"/>